<reference evidence="4 5" key="1">
    <citation type="journal article" date="2018" name="Sci. Rep.">
        <title>Genomic signatures of local adaptation to the degree of environmental predictability in rotifers.</title>
        <authorList>
            <person name="Franch-Gras L."/>
            <person name="Hahn C."/>
            <person name="Garcia-Roger E.M."/>
            <person name="Carmona M.J."/>
            <person name="Serra M."/>
            <person name="Gomez A."/>
        </authorList>
    </citation>
    <scope>NUCLEOTIDE SEQUENCE [LARGE SCALE GENOMIC DNA]</scope>
    <source>
        <strain evidence="4">HYR1</strain>
    </source>
</reference>
<evidence type="ECO:0000313" key="5">
    <source>
        <dbReference type="Proteomes" id="UP000276133"/>
    </source>
</evidence>
<evidence type="ECO:0000256" key="1">
    <source>
        <dbReference type="ARBA" id="ARBA00001947"/>
    </source>
</evidence>
<dbReference type="AlphaFoldDB" id="A0A3M7QTG2"/>
<comment type="caution">
    <text evidence="4">The sequence shown here is derived from an EMBL/GenBank/DDBJ whole genome shotgun (WGS) entry which is preliminary data.</text>
</comment>
<feature type="domain" description="Cytosolic carboxypeptidase N-terminal" evidence="3">
    <location>
        <begin position="52"/>
        <end position="160"/>
    </location>
</feature>
<dbReference type="OrthoDB" id="10253041at2759"/>
<gene>
    <name evidence="4" type="ORF">BpHYR1_035245</name>
</gene>
<proteinExistence type="predicted"/>
<dbReference type="Pfam" id="PF18027">
    <property type="entry name" value="Pepdidase_M14_N"/>
    <property type="match status" value="1"/>
</dbReference>
<dbReference type="PANTHER" id="PTHR12756:SF12">
    <property type="entry name" value="CYTOSOLIC CARBOXYPEPTIDASE-LIKE PROTEIN 5"/>
    <property type="match status" value="1"/>
</dbReference>
<accession>A0A3M7QTG2</accession>
<dbReference type="InterPro" id="IPR040626">
    <property type="entry name" value="Pepdidase_M14_N"/>
</dbReference>
<keyword evidence="4" id="KW-0645">Protease</keyword>
<dbReference type="InterPro" id="IPR050821">
    <property type="entry name" value="Cytosolic_carboxypeptidase"/>
</dbReference>
<keyword evidence="4" id="KW-0121">Carboxypeptidase</keyword>
<dbReference type="EMBL" id="REGN01005198">
    <property type="protein sequence ID" value="RNA14404.1"/>
    <property type="molecule type" value="Genomic_DNA"/>
</dbReference>
<organism evidence="4 5">
    <name type="scientific">Brachionus plicatilis</name>
    <name type="common">Marine rotifer</name>
    <name type="synonym">Brachionus muelleri</name>
    <dbReference type="NCBI Taxonomy" id="10195"/>
    <lineage>
        <taxon>Eukaryota</taxon>
        <taxon>Metazoa</taxon>
        <taxon>Spiralia</taxon>
        <taxon>Gnathifera</taxon>
        <taxon>Rotifera</taxon>
        <taxon>Eurotatoria</taxon>
        <taxon>Monogononta</taxon>
        <taxon>Pseudotrocha</taxon>
        <taxon>Ploima</taxon>
        <taxon>Brachionidae</taxon>
        <taxon>Brachionus</taxon>
    </lineage>
</organism>
<name>A0A3M7QTG2_BRAPC</name>
<dbReference type="Gene3D" id="2.60.40.3120">
    <property type="match status" value="1"/>
</dbReference>
<dbReference type="PANTHER" id="PTHR12756">
    <property type="entry name" value="CYTOSOLIC CARBOXYPEPTIDASE"/>
    <property type="match status" value="1"/>
</dbReference>
<keyword evidence="5" id="KW-1185">Reference proteome</keyword>
<evidence type="ECO:0000256" key="2">
    <source>
        <dbReference type="SAM" id="MobiDB-lite"/>
    </source>
</evidence>
<protein>
    <submittedName>
        <fullName evidence="4">Cytosolic carboxypeptidase 5</fullName>
    </submittedName>
</protein>
<feature type="compositionally biased region" description="Polar residues" evidence="2">
    <location>
        <begin position="25"/>
        <end position="48"/>
    </location>
</feature>
<sequence>MDDSQIVLFADFDSGNMARYEKVPKSSSQSQPANQNLNQVESGEQANPVQPIQQKFDIEFNVWTRPDCEGTPAGPNPNRTWFYFGVRGGHGKFIKFNLMNLNRQGRLFEMGMLPVFKTVPGHEKWSRIYIKPTWQTIDNQFFMSFIHRFSDRKDSVTYFAFCYPHSYEDCQAMLSEYDKQFEYCKHLKPEDW</sequence>
<dbReference type="GO" id="GO:0004180">
    <property type="term" value="F:carboxypeptidase activity"/>
    <property type="evidence" value="ECO:0007669"/>
    <property type="project" value="UniProtKB-KW"/>
</dbReference>
<evidence type="ECO:0000313" key="4">
    <source>
        <dbReference type="EMBL" id="RNA14404.1"/>
    </source>
</evidence>
<feature type="region of interest" description="Disordered" evidence="2">
    <location>
        <begin position="21"/>
        <end position="48"/>
    </location>
</feature>
<comment type="cofactor">
    <cofactor evidence="1">
        <name>Zn(2+)</name>
        <dbReference type="ChEBI" id="CHEBI:29105"/>
    </cofactor>
</comment>
<dbReference type="Proteomes" id="UP000276133">
    <property type="component" value="Unassembled WGS sequence"/>
</dbReference>
<evidence type="ECO:0000259" key="3">
    <source>
        <dbReference type="Pfam" id="PF18027"/>
    </source>
</evidence>
<keyword evidence="4" id="KW-0378">Hydrolase</keyword>